<name>A0A0R2BBJ0_9LACO</name>
<comment type="caution">
    <text evidence="1">The sequence shown here is derived from an EMBL/GenBank/DDBJ whole genome shotgun (WGS) entry which is preliminary data.</text>
</comment>
<evidence type="ECO:0000313" key="1">
    <source>
        <dbReference type="EMBL" id="KRM73011.1"/>
    </source>
</evidence>
<dbReference type="RefSeq" id="WP_057894014.1">
    <property type="nucleotide sequence ID" value="NZ_AYZQ01000001.1"/>
</dbReference>
<keyword evidence="2" id="KW-1185">Reference proteome</keyword>
<dbReference type="STRING" id="1423727.FC34_GL000731"/>
<dbReference type="OrthoDB" id="1808529at2"/>
<evidence type="ECO:0008006" key="3">
    <source>
        <dbReference type="Google" id="ProtNLM"/>
    </source>
</evidence>
<organism evidence="1 2">
    <name type="scientific">Lacticaseibacillus brantae DSM 23927</name>
    <dbReference type="NCBI Taxonomy" id="1423727"/>
    <lineage>
        <taxon>Bacteria</taxon>
        <taxon>Bacillati</taxon>
        <taxon>Bacillota</taxon>
        <taxon>Bacilli</taxon>
        <taxon>Lactobacillales</taxon>
        <taxon>Lactobacillaceae</taxon>
        <taxon>Lacticaseibacillus</taxon>
    </lineage>
</organism>
<reference evidence="1 2" key="1">
    <citation type="journal article" date="2015" name="Genome Announc.">
        <title>Expanding the biotechnology potential of lactobacilli through comparative genomics of 213 strains and associated genera.</title>
        <authorList>
            <person name="Sun Z."/>
            <person name="Harris H.M."/>
            <person name="McCann A."/>
            <person name="Guo C."/>
            <person name="Argimon S."/>
            <person name="Zhang W."/>
            <person name="Yang X."/>
            <person name="Jeffery I.B."/>
            <person name="Cooney J.C."/>
            <person name="Kagawa T.F."/>
            <person name="Liu W."/>
            <person name="Song Y."/>
            <person name="Salvetti E."/>
            <person name="Wrobel A."/>
            <person name="Rasinkangas P."/>
            <person name="Parkhill J."/>
            <person name="Rea M.C."/>
            <person name="O'Sullivan O."/>
            <person name="Ritari J."/>
            <person name="Douillard F.P."/>
            <person name="Paul Ross R."/>
            <person name="Yang R."/>
            <person name="Briner A.E."/>
            <person name="Felis G.E."/>
            <person name="de Vos W.M."/>
            <person name="Barrangou R."/>
            <person name="Klaenhammer T.R."/>
            <person name="Caufield P.W."/>
            <person name="Cui Y."/>
            <person name="Zhang H."/>
            <person name="O'Toole P.W."/>
        </authorList>
    </citation>
    <scope>NUCLEOTIDE SEQUENCE [LARGE SCALE GENOMIC DNA]</scope>
    <source>
        <strain evidence="1 2">DSM 23927</strain>
    </source>
</reference>
<dbReference type="PATRIC" id="fig|1423727.3.peg.734"/>
<dbReference type="InterPro" id="IPR021146">
    <property type="entry name" value="Phage_gp6-like_head-tail"/>
</dbReference>
<sequence>MDTLNILKANLGISGTARDTYLQSIIDSVTDELTLEKGVSVSTPTGQMFLIDYAAWRFRNRGEGTIPRNLQYRLHNLMINTRDGGESDE</sequence>
<proteinExistence type="predicted"/>
<protein>
    <recommendedName>
        <fullName evidence="3">Phage protein</fullName>
    </recommendedName>
</protein>
<dbReference type="AlphaFoldDB" id="A0A0R2BBJ0"/>
<accession>A0A0R2BBJ0</accession>
<dbReference type="EMBL" id="AYZQ01000001">
    <property type="protein sequence ID" value="KRM73011.1"/>
    <property type="molecule type" value="Genomic_DNA"/>
</dbReference>
<gene>
    <name evidence="1" type="ORF">FC34_GL000731</name>
</gene>
<evidence type="ECO:0000313" key="2">
    <source>
        <dbReference type="Proteomes" id="UP000051672"/>
    </source>
</evidence>
<dbReference type="Proteomes" id="UP000051672">
    <property type="component" value="Unassembled WGS sequence"/>
</dbReference>
<dbReference type="Pfam" id="PF05135">
    <property type="entry name" value="Phage_connect_1"/>
    <property type="match status" value="1"/>
</dbReference>